<dbReference type="EMBL" id="JBEZAM010000037">
    <property type="protein sequence ID" value="MEU7296180.1"/>
    <property type="molecule type" value="Genomic_DNA"/>
</dbReference>
<organism evidence="1 2">
    <name type="scientific">Streptomyces exfoliatus</name>
    <name type="common">Streptomyces hydrogenans</name>
    <dbReference type="NCBI Taxonomy" id="1905"/>
    <lineage>
        <taxon>Bacteria</taxon>
        <taxon>Bacillati</taxon>
        <taxon>Actinomycetota</taxon>
        <taxon>Actinomycetes</taxon>
        <taxon>Kitasatosporales</taxon>
        <taxon>Streptomycetaceae</taxon>
        <taxon>Streptomyces</taxon>
    </lineage>
</organism>
<name>A0ABV3D165_STREX</name>
<evidence type="ECO:0000313" key="2">
    <source>
        <dbReference type="Proteomes" id="UP001551210"/>
    </source>
</evidence>
<gene>
    <name evidence="1" type="ORF">AB0A76_23695</name>
</gene>
<protein>
    <submittedName>
        <fullName evidence="1">Uncharacterized protein</fullName>
    </submittedName>
</protein>
<dbReference type="RefSeq" id="WP_359211723.1">
    <property type="nucleotide sequence ID" value="NZ_JBEZAM010000037.1"/>
</dbReference>
<keyword evidence="2" id="KW-1185">Reference proteome</keyword>
<accession>A0ABV3D165</accession>
<comment type="caution">
    <text evidence="1">The sequence shown here is derived from an EMBL/GenBank/DDBJ whole genome shotgun (WGS) entry which is preliminary data.</text>
</comment>
<dbReference type="Proteomes" id="UP001551210">
    <property type="component" value="Unassembled WGS sequence"/>
</dbReference>
<evidence type="ECO:0000313" key="1">
    <source>
        <dbReference type="EMBL" id="MEU7296180.1"/>
    </source>
</evidence>
<proteinExistence type="predicted"/>
<sequence>MGSGGEGSTGFALPRGATGFFVAKDGPLPETDLRAFRSALHAAARAAEGRLGEIEVQEFPRTFHIASVVDRTGETVVLCHAHHPWIAFARERRNWYAEEFVDPPSWASVFEAAGFVVLSGERLATPLSGVDTSAFTRVEWRQVRTYGVTTLGGVLFNAWA</sequence>
<reference evidence="1 2" key="1">
    <citation type="submission" date="2024-06" db="EMBL/GenBank/DDBJ databases">
        <title>The Natural Products Discovery Center: Release of the First 8490 Sequenced Strains for Exploring Actinobacteria Biosynthetic Diversity.</title>
        <authorList>
            <person name="Kalkreuter E."/>
            <person name="Kautsar S.A."/>
            <person name="Yang D."/>
            <person name="Bader C.D."/>
            <person name="Teijaro C.N."/>
            <person name="Fluegel L."/>
            <person name="Davis C.M."/>
            <person name="Simpson J.R."/>
            <person name="Lauterbach L."/>
            <person name="Steele A.D."/>
            <person name="Gui C."/>
            <person name="Meng S."/>
            <person name="Li G."/>
            <person name="Viehrig K."/>
            <person name="Ye F."/>
            <person name="Su P."/>
            <person name="Kiefer A.F."/>
            <person name="Nichols A."/>
            <person name="Cepeda A.J."/>
            <person name="Yan W."/>
            <person name="Fan B."/>
            <person name="Jiang Y."/>
            <person name="Adhikari A."/>
            <person name="Zheng C.-J."/>
            <person name="Schuster L."/>
            <person name="Cowan T.M."/>
            <person name="Smanski M.J."/>
            <person name="Chevrette M.G."/>
            <person name="De Carvalho L.P.S."/>
            <person name="Shen B."/>
        </authorList>
    </citation>
    <scope>NUCLEOTIDE SEQUENCE [LARGE SCALE GENOMIC DNA]</scope>
    <source>
        <strain evidence="1 2">NPDC045705</strain>
    </source>
</reference>